<protein>
    <submittedName>
        <fullName evidence="1">Uncharacterized protein</fullName>
    </submittedName>
</protein>
<evidence type="ECO:0000313" key="1">
    <source>
        <dbReference type="EMBL" id="QHT17986.1"/>
    </source>
</evidence>
<organism evidence="1">
    <name type="scientific">viral metagenome</name>
    <dbReference type="NCBI Taxonomy" id="1070528"/>
    <lineage>
        <taxon>unclassified sequences</taxon>
        <taxon>metagenomes</taxon>
        <taxon>organismal metagenomes</taxon>
    </lineage>
</organism>
<sequence>MCVCNKVYTWKNNTVFGFIFRKNKIHRDNGFLLYPL</sequence>
<reference evidence="1" key="1">
    <citation type="journal article" date="2020" name="Nature">
        <title>Giant virus diversity and host interactions through global metagenomics.</title>
        <authorList>
            <person name="Schulz F."/>
            <person name="Roux S."/>
            <person name="Paez-Espino D."/>
            <person name="Jungbluth S."/>
            <person name="Walsh D.A."/>
            <person name="Denef V.J."/>
            <person name="McMahon K.D."/>
            <person name="Konstantinidis K.T."/>
            <person name="Eloe-Fadrosh E.A."/>
            <person name="Kyrpides N.C."/>
            <person name="Woyke T."/>
        </authorList>
    </citation>
    <scope>NUCLEOTIDE SEQUENCE</scope>
    <source>
        <strain evidence="1">GVMAG-M-3300023174-3</strain>
    </source>
</reference>
<dbReference type="AlphaFoldDB" id="A0A6C0DM70"/>
<accession>A0A6C0DM70</accession>
<name>A0A6C0DM70_9ZZZZ</name>
<dbReference type="EMBL" id="MN739647">
    <property type="protein sequence ID" value="QHT17986.1"/>
    <property type="molecule type" value="Genomic_DNA"/>
</dbReference>
<proteinExistence type="predicted"/>